<accession>A0A4R2EQK0</accession>
<comment type="caution">
    <text evidence="1">The sequence shown here is derived from an EMBL/GenBank/DDBJ whole genome shotgun (WGS) entry which is preliminary data.</text>
</comment>
<dbReference type="InterPro" id="IPR011467">
    <property type="entry name" value="DUF1573"/>
</dbReference>
<keyword evidence="2" id="KW-1185">Reference proteome</keyword>
<sequence length="362" mass="39025">MKKKILSLLGLLPVLVGVALGQAVKPVINFPKTTHDFGQIEEKGGPVSHSFTFTNTGRVPLILTNVVSSCGCTTPEWPKAPILPGKKGVIKVTFDPINRPGPIDKSITVSSNATKPLVVLTLGGFVKEKVKDVSDLYPRKIGELRMQTSHLAFTRIDPDAVVTNKVGVVNTSSNPISVRLSGIPAHLKVEVKPSTLKPNEKGAIMVTYDAKKKNDWGFVVDNMSVLVDDKAYDDCRFTVSATIEEDYSKMTPAEMAAMPTVKFDRTTYDFGEVSEGKTVVYEYTFSNLGKKDLIIRKIGTSCGCTTGTPSGTVIKPGESGSIKVSFGTSGYSNRQGKTITVVTNDPKNPSIILRLTGNVKSK</sequence>
<evidence type="ECO:0000313" key="1">
    <source>
        <dbReference type="EMBL" id="TCN66719.1"/>
    </source>
</evidence>
<gene>
    <name evidence="1" type="ORF">CLV25_10858</name>
</gene>
<dbReference type="AlphaFoldDB" id="A0A4R2EQK0"/>
<dbReference type="InterPro" id="IPR013783">
    <property type="entry name" value="Ig-like_fold"/>
</dbReference>
<dbReference type="EMBL" id="SLWB01000008">
    <property type="protein sequence ID" value="TCN66719.1"/>
    <property type="molecule type" value="Genomic_DNA"/>
</dbReference>
<proteinExistence type="predicted"/>
<dbReference type="RefSeq" id="WP_131839415.1">
    <property type="nucleotide sequence ID" value="NZ_SLWB01000008.1"/>
</dbReference>
<protein>
    <submittedName>
        <fullName evidence="1">Uncharacterized protein DUF1573</fullName>
    </submittedName>
</protein>
<dbReference type="PANTHER" id="PTHR37833:SF1">
    <property type="entry name" value="SIGNAL PEPTIDE PROTEIN"/>
    <property type="match status" value="1"/>
</dbReference>
<evidence type="ECO:0000313" key="2">
    <source>
        <dbReference type="Proteomes" id="UP000294830"/>
    </source>
</evidence>
<dbReference type="OrthoDB" id="1466304at2"/>
<dbReference type="NCBIfam" id="NF012200">
    <property type="entry name" value="choice_anch_D"/>
    <property type="match status" value="1"/>
</dbReference>
<dbReference type="PANTHER" id="PTHR37833">
    <property type="entry name" value="LIPOPROTEIN-RELATED"/>
    <property type="match status" value="1"/>
</dbReference>
<dbReference type="Pfam" id="PF07610">
    <property type="entry name" value="DUF1573"/>
    <property type="match status" value="2"/>
</dbReference>
<dbReference type="Proteomes" id="UP000294830">
    <property type="component" value="Unassembled WGS sequence"/>
</dbReference>
<organism evidence="1 2">
    <name type="scientific">Acetobacteroides hydrogenigenes</name>
    <dbReference type="NCBI Taxonomy" id="979970"/>
    <lineage>
        <taxon>Bacteria</taxon>
        <taxon>Pseudomonadati</taxon>
        <taxon>Bacteroidota</taxon>
        <taxon>Bacteroidia</taxon>
        <taxon>Bacteroidales</taxon>
        <taxon>Rikenellaceae</taxon>
        <taxon>Acetobacteroides</taxon>
    </lineage>
</organism>
<reference evidence="1 2" key="1">
    <citation type="submission" date="2019-03" db="EMBL/GenBank/DDBJ databases">
        <title>Genomic Encyclopedia of Archaeal and Bacterial Type Strains, Phase II (KMG-II): from individual species to whole genera.</title>
        <authorList>
            <person name="Goeker M."/>
        </authorList>
    </citation>
    <scope>NUCLEOTIDE SEQUENCE [LARGE SCALE GENOMIC DNA]</scope>
    <source>
        <strain evidence="1 2">RL-C</strain>
    </source>
</reference>
<dbReference type="Gene3D" id="2.60.40.10">
    <property type="entry name" value="Immunoglobulins"/>
    <property type="match status" value="3"/>
</dbReference>
<name>A0A4R2EQK0_9BACT</name>